<feature type="compositionally biased region" description="Polar residues" evidence="1">
    <location>
        <begin position="123"/>
        <end position="140"/>
    </location>
</feature>
<dbReference type="AlphaFoldDB" id="A0A6A6J769"/>
<evidence type="ECO:0000256" key="1">
    <source>
        <dbReference type="SAM" id="MobiDB-lite"/>
    </source>
</evidence>
<accession>A0A6A6J769</accession>
<feature type="region of interest" description="Disordered" evidence="1">
    <location>
        <begin position="108"/>
        <end position="205"/>
    </location>
</feature>
<reference evidence="2" key="1">
    <citation type="journal article" date="2020" name="Stud. Mycol.">
        <title>101 Dothideomycetes genomes: a test case for predicting lifestyles and emergence of pathogens.</title>
        <authorList>
            <person name="Haridas S."/>
            <person name="Albert R."/>
            <person name="Binder M."/>
            <person name="Bloem J."/>
            <person name="Labutti K."/>
            <person name="Salamov A."/>
            <person name="Andreopoulos B."/>
            <person name="Baker S."/>
            <person name="Barry K."/>
            <person name="Bills G."/>
            <person name="Bluhm B."/>
            <person name="Cannon C."/>
            <person name="Castanera R."/>
            <person name="Culley D."/>
            <person name="Daum C."/>
            <person name="Ezra D."/>
            <person name="Gonzalez J."/>
            <person name="Henrissat B."/>
            <person name="Kuo A."/>
            <person name="Liang C."/>
            <person name="Lipzen A."/>
            <person name="Lutzoni F."/>
            <person name="Magnuson J."/>
            <person name="Mondo S."/>
            <person name="Nolan M."/>
            <person name="Ohm R."/>
            <person name="Pangilinan J."/>
            <person name="Park H.-J."/>
            <person name="Ramirez L."/>
            <person name="Alfaro M."/>
            <person name="Sun H."/>
            <person name="Tritt A."/>
            <person name="Yoshinaga Y."/>
            <person name="Zwiers L.-H."/>
            <person name="Turgeon B."/>
            <person name="Goodwin S."/>
            <person name="Spatafora J."/>
            <person name="Crous P."/>
            <person name="Grigoriev I."/>
        </authorList>
    </citation>
    <scope>NUCLEOTIDE SEQUENCE</scope>
    <source>
        <strain evidence="2">CBS 379.55</strain>
    </source>
</reference>
<evidence type="ECO:0000313" key="3">
    <source>
        <dbReference type="Proteomes" id="UP000800097"/>
    </source>
</evidence>
<evidence type="ECO:0000313" key="2">
    <source>
        <dbReference type="EMBL" id="KAF2272420.1"/>
    </source>
</evidence>
<dbReference type="Proteomes" id="UP000800097">
    <property type="component" value="Unassembled WGS sequence"/>
</dbReference>
<dbReference type="GeneID" id="54553162"/>
<proteinExistence type="predicted"/>
<feature type="region of interest" description="Disordered" evidence="1">
    <location>
        <begin position="1"/>
        <end position="41"/>
    </location>
</feature>
<name>A0A6A6J769_WESOR</name>
<feature type="compositionally biased region" description="Polar residues" evidence="1">
    <location>
        <begin position="28"/>
        <end position="41"/>
    </location>
</feature>
<gene>
    <name evidence="2" type="ORF">EI97DRAFT_445752</name>
</gene>
<organism evidence="2 3">
    <name type="scientific">Westerdykella ornata</name>
    <dbReference type="NCBI Taxonomy" id="318751"/>
    <lineage>
        <taxon>Eukaryota</taxon>
        <taxon>Fungi</taxon>
        <taxon>Dikarya</taxon>
        <taxon>Ascomycota</taxon>
        <taxon>Pezizomycotina</taxon>
        <taxon>Dothideomycetes</taxon>
        <taxon>Pleosporomycetidae</taxon>
        <taxon>Pleosporales</taxon>
        <taxon>Sporormiaceae</taxon>
        <taxon>Westerdykella</taxon>
    </lineage>
</organism>
<keyword evidence="3" id="KW-1185">Reference proteome</keyword>
<sequence length="263" mass="28282">MVLRDSDAIRAQEHGNARHKVKKMIRRWSSSNPAGRTSSTTMTLVANKANGATSPKSIPRLSTPILEAHPTMSEKALDEHIKSLQVGLSPCEVDKGIQSGTATSLLAEEKASAKESVPEMSPDRSTQIGSLQCTQPPNSASTPIQPPPSNPTTSSPQPQSTESHPSPETTNTTPRIRSHKSKPSIHIPPISPDTGHQHTSSTESDIEKAAMALVLPKSTITTTITAAATPVAPEPIGKRRNSVKRGWMDRWSRLWAHERAGRG</sequence>
<feature type="compositionally biased region" description="Low complexity" evidence="1">
    <location>
        <begin position="151"/>
        <end position="174"/>
    </location>
</feature>
<feature type="compositionally biased region" description="Basic residues" evidence="1">
    <location>
        <begin position="17"/>
        <end position="26"/>
    </location>
</feature>
<dbReference type="EMBL" id="ML986521">
    <property type="protein sequence ID" value="KAF2272420.1"/>
    <property type="molecule type" value="Genomic_DNA"/>
</dbReference>
<dbReference type="RefSeq" id="XP_033649959.1">
    <property type="nucleotide sequence ID" value="XM_033799987.1"/>
</dbReference>
<feature type="compositionally biased region" description="Basic and acidic residues" evidence="1">
    <location>
        <begin position="1"/>
        <end position="16"/>
    </location>
</feature>
<protein>
    <submittedName>
        <fullName evidence="2">Uncharacterized protein</fullName>
    </submittedName>
</protein>
<feature type="compositionally biased region" description="Basic and acidic residues" evidence="1">
    <location>
        <begin position="108"/>
        <end position="117"/>
    </location>
</feature>